<dbReference type="Proteomes" id="UP001519288">
    <property type="component" value="Unassembled WGS sequence"/>
</dbReference>
<feature type="transmembrane region" description="Helical" evidence="1">
    <location>
        <begin position="88"/>
        <end position="113"/>
    </location>
</feature>
<keyword evidence="1" id="KW-0472">Membrane</keyword>
<reference evidence="2 3" key="1">
    <citation type="submission" date="2021-03" db="EMBL/GenBank/DDBJ databases">
        <title>Genomic Encyclopedia of Type Strains, Phase IV (KMG-IV): sequencing the most valuable type-strain genomes for metagenomic binning, comparative biology and taxonomic classification.</title>
        <authorList>
            <person name="Goeker M."/>
        </authorList>
    </citation>
    <scope>NUCLEOTIDE SEQUENCE [LARGE SCALE GENOMIC DNA]</scope>
    <source>
        <strain evidence="2 3">DSM 26806</strain>
    </source>
</reference>
<dbReference type="InterPro" id="IPR007404">
    <property type="entry name" value="YdjM-like"/>
</dbReference>
<protein>
    <recommendedName>
        <fullName evidence="4">Metal-dependent hydrolase</fullName>
    </recommendedName>
</protein>
<evidence type="ECO:0000256" key="1">
    <source>
        <dbReference type="SAM" id="Phobius"/>
    </source>
</evidence>
<feature type="transmembrane region" description="Helical" evidence="1">
    <location>
        <begin position="125"/>
        <end position="143"/>
    </location>
</feature>
<sequence>MSSYLHELIHFVMGFTIVYFINVFVIKARHFYYCIYGGIIAVLPDIEKLIDSIFLHSMLVIPFASILLNIFISQLYKHNKYNFLTTYMISIMCLLSHILFDFLENGVALLYPLTKKEYEYAIFNQVDYILLVIFTLIIIFSFFSTVSSTVFKILSTCLLCYVIVLCISKQYLHMQLYQKYNSQHITLLETYPSSSETFCWNYQIRTLKTWYDGHSLLFGKLQEDSQFNNK</sequence>
<accession>A0ABS4JLJ7</accession>
<keyword evidence="3" id="KW-1185">Reference proteome</keyword>
<comment type="caution">
    <text evidence="2">The sequence shown here is derived from an EMBL/GenBank/DDBJ whole genome shotgun (WGS) entry which is preliminary data.</text>
</comment>
<keyword evidence="1" id="KW-0812">Transmembrane</keyword>
<dbReference type="EMBL" id="JAGGLD010000009">
    <property type="protein sequence ID" value="MBP2002584.1"/>
    <property type="molecule type" value="Genomic_DNA"/>
</dbReference>
<organism evidence="2 3">
    <name type="scientific">Paenibacillus shirakamiensis</name>
    <dbReference type="NCBI Taxonomy" id="1265935"/>
    <lineage>
        <taxon>Bacteria</taxon>
        <taxon>Bacillati</taxon>
        <taxon>Bacillota</taxon>
        <taxon>Bacilli</taxon>
        <taxon>Bacillales</taxon>
        <taxon>Paenibacillaceae</taxon>
        <taxon>Paenibacillus</taxon>
    </lineage>
</organism>
<name>A0ABS4JLJ7_9BACL</name>
<evidence type="ECO:0008006" key="4">
    <source>
        <dbReference type="Google" id="ProtNLM"/>
    </source>
</evidence>
<proteinExistence type="predicted"/>
<feature type="transmembrane region" description="Helical" evidence="1">
    <location>
        <begin position="7"/>
        <end position="24"/>
    </location>
</feature>
<gene>
    <name evidence="2" type="ORF">J2Z69_003670</name>
</gene>
<evidence type="ECO:0000313" key="2">
    <source>
        <dbReference type="EMBL" id="MBP2002584.1"/>
    </source>
</evidence>
<feature type="transmembrane region" description="Helical" evidence="1">
    <location>
        <begin position="149"/>
        <end position="167"/>
    </location>
</feature>
<feature type="transmembrane region" description="Helical" evidence="1">
    <location>
        <begin position="53"/>
        <end position="76"/>
    </location>
</feature>
<dbReference type="Pfam" id="PF04307">
    <property type="entry name" value="YdjM"/>
    <property type="match status" value="1"/>
</dbReference>
<evidence type="ECO:0000313" key="3">
    <source>
        <dbReference type="Proteomes" id="UP001519288"/>
    </source>
</evidence>
<keyword evidence="1" id="KW-1133">Transmembrane helix</keyword>